<dbReference type="AlphaFoldDB" id="A0A0D8L6Q6"/>
<proteinExistence type="predicted"/>
<sequence>MINITIWCMTDPPIMFKFRKFQVILFFVVSVTYFINASFFLIIPFSFYNSLMFLLNMSVLMSLRSDLSAVILLKNRDLLILMNVIFPEFQENGFIINNTDYLIVWLPERNKSLTIDDKSIRIQGFRRHHEKTHCNQFSSAFGAIFRCFRSAVLCRRA</sequence>
<accession>A0A0D8L6Q6</accession>
<comment type="caution">
    <text evidence="2">The sequence shown here is derived from an EMBL/GenBank/DDBJ whole genome shotgun (WGS) entry which is preliminary data.</text>
</comment>
<evidence type="ECO:0000313" key="2">
    <source>
        <dbReference type="EMBL" id="KJF77552.1"/>
    </source>
</evidence>
<dbReference type="Proteomes" id="UP000032582">
    <property type="component" value="Unassembled WGS sequence"/>
</dbReference>
<keyword evidence="1" id="KW-0472">Membrane</keyword>
<dbReference type="EMBL" id="JZSH01000131">
    <property type="protein sequence ID" value="KJF77552.1"/>
    <property type="molecule type" value="Genomic_DNA"/>
</dbReference>
<gene>
    <name evidence="2" type="ORF">UA45_11955</name>
</gene>
<organism evidence="2 3">
    <name type="scientific">Morganella morganii</name>
    <name type="common">Proteus morganii</name>
    <dbReference type="NCBI Taxonomy" id="582"/>
    <lineage>
        <taxon>Bacteria</taxon>
        <taxon>Pseudomonadati</taxon>
        <taxon>Pseudomonadota</taxon>
        <taxon>Gammaproteobacteria</taxon>
        <taxon>Enterobacterales</taxon>
        <taxon>Morganellaceae</taxon>
        <taxon>Morganella</taxon>
    </lineage>
</organism>
<keyword evidence="1" id="KW-1133">Transmembrane helix</keyword>
<reference evidence="2 3" key="1">
    <citation type="submission" date="2015-02" db="EMBL/GenBank/DDBJ databases">
        <title>Whole genome shotgun sequencing of cultured foodborne pathogen.</title>
        <authorList>
            <person name="Timme R."/>
            <person name="Allard M.W."/>
            <person name="Strain E."/>
            <person name="Evans P.S."/>
            <person name="Brown E."/>
        </authorList>
    </citation>
    <scope>NUCLEOTIDE SEQUENCE [LARGE SCALE GENOMIC DNA]</scope>
    <source>
        <strain evidence="2 3">GCSL-TSO-24</strain>
    </source>
</reference>
<evidence type="ECO:0000313" key="3">
    <source>
        <dbReference type="Proteomes" id="UP000032582"/>
    </source>
</evidence>
<dbReference type="PATRIC" id="fig|582.24.peg.3762"/>
<protein>
    <submittedName>
        <fullName evidence="2">Uncharacterized protein</fullName>
    </submittedName>
</protein>
<keyword evidence="1" id="KW-0812">Transmembrane</keyword>
<name>A0A0D8L6Q6_MORMO</name>
<evidence type="ECO:0000256" key="1">
    <source>
        <dbReference type="SAM" id="Phobius"/>
    </source>
</evidence>
<feature type="transmembrane region" description="Helical" evidence="1">
    <location>
        <begin position="21"/>
        <end position="45"/>
    </location>
</feature>